<evidence type="ECO:0000256" key="5">
    <source>
        <dbReference type="ARBA" id="ARBA00022729"/>
    </source>
</evidence>
<evidence type="ECO:0000256" key="10">
    <source>
        <dbReference type="RuleBase" id="RU364005"/>
    </source>
</evidence>
<dbReference type="GO" id="GO:0046930">
    <property type="term" value="C:pore complex"/>
    <property type="evidence" value="ECO:0007669"/>
    <property type="project" value="UniProtKB-KW"/>
</dbReference>
<dbReference type="AlphaFoldDB" id="A0A9X2XCF1"/>
<gene>
    <name evidence="12" type="ORF">NYR54_18625</name>
</gene>
<evidence type="ECO:0000256" key="4">
    <source>
        <dbReference type="ARBA" id="ARBA00022692"/>
    </source>
</evidence>
<feature type="coiled-coil region" evidence="11">
    <location>
        <begin position="39"/>
        <end position="114"/>
    </location>
</feature>
<keyword evidence="4 10" id="KW-0812">Transmembrane</keyword>
<keyword evidence="9 10" id="KW-0998">Cell outer membrane</keyword>
<feature type="signal peptide" evidence="10">
    <location>
        <begin position="1"/>
        <end position="22"/>
    </location>
</feature>
<proteinExistence type="inferred from homology"/>
<dbReference type="Proteomes" id="UP001149009">
    <property type="component" value="Unassembled WGS sequence"/>
</dbReference>
<protein>
    <recommendedName>
        <fullName evidence="10">Porin</fullName>
    </recommendedName>
</protein>
<evidence type="ECO:0000256" key="8">
    <source>
        <dbReference type="ARBA" id="ARBA00023136"/>
    </source>
</evidence>
<organism evidence="12 13">
    <name type="scientific">Chelativorans petroleitrophicus</name>
    <dbReference type="NCBI Taxonomy" id="2975484"/>
    <lineage>
        <taxon>Bacteria</taxon>
        <taxon>Pseudomonadati</taxon>
        <taxon>Pseudomonadota</taxon>
        <taxon>Alphaproteobacteria</taxon>
        <taxon>Hyphomicrobiales</taxon>
        <taxon>Phyllobacteriaceae</taxon>
        <taxon>Chelativorans</taxon>
    </lineage>
</organism>
<keyword evidence="11" id="KW-0175">Coiled coil</keyword>
<evidence type="ECO:0000256" key="6">
    <source>
        <dbReference type="ARBA" id="ARBA00023065"/>
    </source>
</evidence>
<evidence type="ECO:0000313" key="12">
    <source>
        <dbReference type="EMBL" id="MCT8992264.1"/>
    </source>
</evidence>
<dbReference type="InterPro" id="IPR003684">
    <property type="entry name" value="Porin_alphabac"/>
</dbReference>
<evidence type="ECO:0000256" key="2">
    <source>
        <dbReference type="ARBA" id="ARBA00022448"/>
    </source>
</evidence>
<keyword evidence="3 10" id="KW-1134">Transmembrane beta strand</keyword>
<dbReference type="GO" id="GO:0015288">
    <property type="term" value="F:porin activity"/>
    <property type="evidence" value="ECO:0007669"/>
    <property type="project" value="UniProtKB-KW"/>
</dbReference>
<reference evidence="12" key="1">
    <citation type="submission" date="2022-08" db="EMBL/GenBank/DDBJ databases">
        <title>Chelativorans sichuanense sp. nov., a paraffin oil-degrading bacterium isolated from a mixture of oil-based drill cuttings and paddy soil.</title>
        <authorList>
            <person name="Yu J."/>
            <person name="Liu H."/>
            <person name="Chen Q."/>
        </authorList>
    </citation>
    <scope>NUCLEOTIDE SEQUENCE</scope>
    <source>
        <strain evidence="12">SCAU 2101</strain>
    </source>
</reference>
<feature type="coiled-coil region" evidence="11">
    <location>
        <begin position="264"/>
        <end position="291"/>
    </location>
</feature>
<comment type="similarity">
    <text evidence="1 10">Belongs to the alphaproteobacteria porin family.</text>
</comment>
<sequence>MKLPYITVLALSTVFVASGAGAETPLPGGLPPLPPPTRIEQLQNERELLEREAREIGGRRTIQESLRSVNLRISERLAQIKQFEEVAKELGTTIDELENMQAEAKAEVEKIAKGSKADEGIIQGTKLARFMVSRLVDQSLRRVARGLGFVADLTIEGMTVHIKNVTTESFQELIDKQRLNLRDINNLLLALYKDVAVERIVLKRLQEIDRRNAEIIREIVAERERAEQRRLVRQPVLDREQDTEYDRLLDEIERVRFQLKLAEFEGKRADVELLRRRLTELERLADELDEVPPSNIGMLPGGCGTGLFYIPGTDTCLTIGGYVRTSFQEVASSPGIGTIRTGTNETMAFSFSDSLQYWGGGIGLEYGLGSSMSVFGIPSVLSYRFVFGEVAGSWAEAQSEGSLEIGADINLVGATLLREDPTFGTGWSAVAPGFGLSGSADINSTWATGWVGLGHTVPLESREGSGSALVLKAGPFIEGIDFDSSGRMDLTFLGSPFGGVFQTYDLETRDLYVGVKAEAAYVWQPSSPLQFSVGASLSVGYHGARGWINQETGFPGGIVYQSDDYRRDSPFLGFGVSASVKWIPDENVSIESGVTLDFVPNVTAYQIPENPSMQPGSFAQEDIWRLGVKILQAKVSF</sequence>
<dbReference type="GO" id="GO:0006811">
    <property type="term" value="P:monoatomic ion transport"/>
    <property type="evidence" value="ECO:0007669"/>
    <property type="project" value="UniProtKB-KW"/>
</dbReference>
<name>A0A9X2XCF1_9HYPH</name>
<evidence type="ECO:0000256" key="7">
    <source>
        <dbReference type="ARBA" id="ARBA00023114"/>
    </source>
</evidence>
<dbReference type="EMBL" id="JAODNV010000034">
    <property type="protein sequence ID" value="MCT8992264.1"/>
    <property type="molecule type" value="Genomic_DNA"/>
</dbReference>
<comment type="domain">
    <text evidence="10">Consists of 16-stranded beta-barrel sheets, with large surface-exposed loops, that form a transmembrane pore at the center of each barrel. The pore is partially ocluded by a peptide loop that folds into the pore lumen.</text>
</comment>
<evidence type="ECO:0000256" key="9">
    <source>
        <dbReference type="ARBA" id="ARBA00023237"/>
    </source>
</evidence>
<keyword evidence="2 10" id="KW-0813">Transport</keyword>
<evidence type="ECO:0000256" key="3">
    <source>
        <dbReference type="ARBA" id="ARBA00022452"/>
    </source>
</evidence>
<comment type="subcellular location">
    <subcellularLocation>
        <location evidence="10">Cell outer membrane</location>
        <topology evidence="10">Multi-pass membrane protein</topology>
    </subcellularLocation>
</comment>
<comment type="function">
    <text evidence="10">Forms passive diffusion pores that allow small molecular weight hydrophilic materials across the outer membrane.</text>
</comment>
<accession>A0A9X2XCF1</accession>
<keyword evidence="8 10" id="KW-0472">Membrane</keyword>
<keyword evidence="13" id="KW-1185">Reference proteome</keyword>
<keyword evidence="6 10" id="KW-0406">Ion transport</keyword>
<evidence type="ECO:0000256" key="1">
    <source>
        <dbReference type="ARBA" id="ARBA00009521"/>
    </source>
</evidence>
<dbReference type="Pfam" id="PF02530">
    <property type="entry name" value="Porin_2"/>
    <property type="match status" value="1"/>
</dbReference>
<keyword evidence="5 10" id="KW-0732">Signal</keyword>
<comment type="caution">
    <text evidence="12">The sequence shown here is derived from an EMBL/GenBank/DDBJ whole genome shotgun (WGS) entry which is preliminary data.</text>
</comment>
<evidence type="ECO:0000256" key="11">
    <source>
        <dbReference type="SAM" id="Coils"/>
    </source>
</evidence>
<evidence type="ECO:0000313" key="13">
    <source>
        <dbReference type="Proteomes" id="UP001149009"/>
    </source>
</evidence>
<feature type="chain" id="PRO_5041020596" description="Porin" evidence="10">
    <location>
        <begin position="23"/>
        <end position="637"/>
    </location>
</feature>
<dbReference type="RefSeq" id="WP_261517210.1">
    <property type="nucleotide sequence ID" value="NZ_JAODNV010000034.1"/>
</dbReference>
<keyword evidence="7 10" id="KW-0626">Porin</keyword>
<dbReference type="GO" id="GO:0009279">
    <property type="term" value="C:cell outer membrane"/>
    <property type="evidence" value="ECO:0007669"/>
    <property type="project" value="UniProtKB-SubCell"/>
</dbReference>